<evidence type="ECO:0000256" key="6">
    <source>
        <dbReference type="ARBA" id="ARBA00023136"/>
    </source>
</evidence>
<dbReference type="OrthoDB" id="5597247at2"/>
<dbReference type="AlphaFoldDB" id="A0A3R9G031"/>
<dbReference type="NCBIfam" id="NF037981">
    <property type="entry name" value="NCS2_1"/>
    <property type="match status" value="1"/>
</dbReference>
<evidence type="ECO:0000256" key="4">
    <source>
        <dbReference type="ARBA" id="ARBA00022692"/>
    </source>
</evidence>
<keyword evidence="5 7" id="KW-1133">Transmembrane helix</keyword>
<dbReference type="Proteomes" id="UP000275331">
    <property type="component" value="Unassembled WGS sequence"/>
</dbReference>
<feature type="transmembrane region" description="Helical" evidence="7">
    <location>
        <begin position="172"/>
        <end position="191"/>
    </location>
</feature>
<comment type="similarity">
    <text evidence="2">Belongs to the nucleobase:cation symporter-2 (NCS2) (TC 2.A.40) family.</text>
</comment>
<feature type="transmembrane region" description="Helical" evidence="7">
    <location>
        <begin position="377"/>
        <end position="397"/>
    </location>
</feature>
<dbReference type="InterPro" id="IPR006043">
    <property type="entry name" value="NCS2"/>
</dbReference>
<evidence type="ECO:0000313" key="9">
    <source>
        <dbReference type="Proteomes" id="UP000275331"/>
    </source>
</evidence>
<comment type="subcellular location">
    <subcellularLocation>
        <location evidence="1">Membrane</location>
        <topology evidence="1">Multi-pass membrane protein</topology>
    </subcellularLocation>
</comment>
<keyword evidence="4 7" id="KW-0812">Transmembrane</keyword>
<organism evidence="8 9">
    <name type="scientific">Atlantibacter subterraneus</name>
    <dbReference type="NCBI Taxonomy" id="255519"/>
    <lineage>
        <taxon>Bacteria</taxon>
        <taxon>Pseudomonadati</taxon>
        <taxon>Pseudomonadota</taxon>
        <taxon>Gammaproteobacteria</taxon>
        <taxon>Enterobacterales</taxon>
        <taxon>Enterobacteriaceae</taxon>
        <taxon>Atlantibacter</taxon>
    </lineage>
</organism>
<sequence length="433" mass="47484">MFNVLKLSRDNGLSGFQWLFFIFCNTVVVPPTLKSAFHLSDQSTFMLMQYAFISTALACLVQVIWGHKRAIMEGPTGLWWGTILSVTFAESSQGTSLADIGGSFAVGISLAGLLTVLVGISGLGQRFSRLFRPSVMVVFMFLLGAQLVTIFLKGMLGLPFGVVTGSISIKWLPFTLALAVVMLIIAIIVITPRRIAKFAILIGTLIGWLFYKIWFASPELLSTAAPWHWFPLGAPENIKPGIVITAVLTGLVNISNTFGAIRGTDVFYPAANEQVIYRRSFIVSGAMTIFTAPLGVVPFSPFVSSVGLITQTEDASRRSFILGSLFFLLIAVVPWLTQFFCAIPLTISSAVMLVAYLPLLWSALLFAKMAELSPRTIYRIAIPLFVGLFLMNIPPVFLYDIPLTLRPLLSNGLLMGILLAVLLENLLPWDRFK</sequence>
<keyword evidence="3" id="KW-0813">Transport</keyword>
<feature type="transmembrane region" description="Helical" evidence="7">
    <location>
        <begin position="135"/>
        <end position="152"/>
    </location>
</feature>
<feature type="transmembrane region" description="Helical" evidence="7">
    <location>
        <begin position="281"/>
        <end position="308"/>
    </location>
</feature>
<dbReference type="PANTHER" id="PTHR42810:SF6">
    <property type="entry name" value="PURINE PERMEASE YBBY-RELATED"/>
    <property type="match status" value="1"/>
</dbReference>
<dbReference type="EMBL" id="RHXB01000002">
    <property type="protein sequence ID" value="RSE28727.1"/>
    <property type="molecule type" value="Genomic_DNA"/>
</dbReference>
<feature type="transmembrane region" description="Helical" evidence="7">
    <location>
        <begin position="100"/>
        <end position="123"/>
    </location>
</feature>
<feature type="transmembrane region" description="Helical" evidence="7">
    <location>
        <begin position="15"/>
        <end position="33"/>
    </location>
</feature>
<protein>
    <submittedName>
        <fullName evidence="8">Uracil/xanthine transporter</fullName>
    </submittedName>
</protein>
<comment type="caution">
    <text evidence="8">The sequence shown here is derived from an EMBL/GenBank/DDBJ whole genome shotgun (WGS) entry which is preliminary data.</text>
</comment>
<reference evidence="8 9" key="1">
    <citation type="submission" date="2018-10" db="EMBL/GenBank/DDBJ databases">
        <title>Transmission dynamics of multidrug resistant bacteria on intensive care unit surfaces.</title>
        <authorList>
            <person name="D'Souza A.W."/>
            <person name="Potter R.F."/>
            <person name="Wallace M."/>
            <person name="Shupe A."/>
            <person name="Patel S."/>
            <person name="Sun S."/>
            <person name="Gul D."/>
            <person name="Kwon J.H."/>
            <person name="Andleeb S."/>
            <person name="Burnham C.-A.D."/>
            <person name="Dantas G."/>
        </authorList>
    </citation>
    <scope>NUCLEOTIDE SEQUENCE [LARGE SCALE GENOMIC DNA]</scope>
    <source>
        <strain evidence="8 9">AS_373</strain>
    </source>
</reference>
<evidence type="ECO:0000256" key="2">
    <source>
        <dbReference type="ARBA" id="ARBA00008821"/>
    </source>
</evidence>
<dbReference type="Pfam" id="PF00860">
    <property type="entry name" value="Xan_ur_permease"/>
    <property type="match status" value="1"/>
</dbReference>
<dbReference type="RefSeq" id="WP_125292054.1">
    <property type="nucleotide sequence ID" value="NZ_RHWZ01000001.1"/>
</dbReference>
<keyword evidence="6 7" id="KW-0472">Membrane</keyword>
<dbReference type="NCBIfam" id="NF008502">
    <property type="entry name" value="PRK11412.1"/>
    <property type="match status" value="1"/>
</dbReference>
<evidence type="ECO:0000256" key="1">
    <source>
        <dbReference type="ARBA" id="ARBA00004141"/>
    </source>
</evidence>
<feature type="transmembrane region" description="Helical" evidence="7">
    <location>
        <begin position="45"/>
        <end position="65"/>
    </location>
</feature>
<feature type="transmembrane region" description="Helical" evidence="7">
    <location>
        <begin position="343"/>
        <end position="365"/>
    </location>
</feature>
<feature type="transmembrane region" description="Helical" evidence="7">
    <location>
        <begin position="409"/>
        <end position="427"/>
    </location>
</feature>
<evidence type="ECO:0000256" key="7">
    <source>
        <dbReference type="SAM" id="Phobius"/>
    </source>
</evidence>
<name>A0A3R9G031_9ENTR</name>
<gene>
    <name evidence="8" type="ORF">EGT71_03750</name>
</gene>
<proteinExistence type="inferred from homology"/>
<evidence type="ECO:0000256" key="3">
    <source>
        <dbReference type="ARBA" id="ARBA00022448"/>
    </source>
</evidence>
<feature type="transmembrane region" description="Helical" evidence="7">
    <location>
        <begin position="198"/>
        <end position="217"/>
    </location>
</feature>
<dbReference type="GO" id="GO:0005886">
    <property type="term" value="C:plasma membrane"/>
    <property type="evidence" value="ECO:0007669"/>
    <property type="project" value="TreeGrafter"/>
</dbReference>
<evidence type="ECO:0000313" key="8">
    <source>
        <dbReference type="EMBL" id="RSE28727.1"/>
    </source>
</evidence>
<accession>A0A3R9G031</accession>
<feature type="transmembrane region" description="Helical" evidence="7">
    <location>
        <begin position="320"/>
        <end position="337"/>
    </location>
</feature>
<dbReference type="PANTHER" id="PTHR42810">
    <property type="entry name" value="PURINE PERMEASE C1399.01C-RELATED"/>
    <property type="match status" value="1"/>
</dbReference>
<evidence type="ECO:0000256" key="5">
    <source>
        <dbReference type="ARBA" id="ARBA00022989"/>
    </source>
</evidence>
<dbReference type="GO" id="GO:0042907">
    <property type="term" value="F:xanthine transmembrane transporter activity"/>
    <property type="evidence" value="ECO:0007669"/>
    <property type="project" value="TreeGrafter"/>
</dbReference>